<gene>
    <name evidence="2" type="ORF">BU16DRAFT_537494</name>
</gene>
<dbReference type="OrthoDB" id="10335378at2759"/>
<dbReference type="AlphaFoldDB" id="A0A6A6R0L3"/>
<keyword evidence="3" id="KW-1185">Reference proteome</keyword>
<name>A0A6A6R0L3_9PEZI</name>
<dbReference type="Proteomes" id="UP000799750">
    <property type="component" value="Unassembled WGS sequence"/>
</dbReference>
<organism evidence="2 3">
    <name type="scientific">Lophium mytilinum</name>
    <dbReference type="NCBI Taxonomy" id="390894"/>
    <lineage>
        <taxon>Eukaryota</taxon>
        <taxon>Fungi</taxon>
        <taxon>Dikarya</taxon>
        <taxon>Ascomycota</taxon>
        <taxon>Pezizomycotina</taxon>
        <taxon>Dothideomycetes</taxon>
        <taxon>Pleosporomycetidae</taxon>
        <taxon>Mytilinidiales</taxon>
        <taxon>Mytilinidiaceae</taxon>
        <taxon>Lophium</taxon>
    </lineage>
</organism>
<dbReference type="EMBL" id="MU004186">
    <property type="protein sequence ID" value="KAF2497902.1"/>
    <property type="molecule type" value="Genomic_DNA"/>
</dbReference>
<protein>
    <submittedName>
        <fullName evidence="2">Uncharacterized protein</fullName>
    </submittedName>
</protein>
<feature type="region of interest" description="Disordered" evidence="1">
    <location>
        <begin position="330"/>
        <end position="372"/>
    </location>
</feature>
<proteinExistence type="predicted"/>
<evidence type="ECO:0000313" key="3">
    <source>
        <dbReference type="Proteomes" id="UP000799750"/>
    </source>
</evidence>
<feature type="compositionally biased region" description="Low complexity" evidence="1">
    <location>
        <begin position="331"/>
        <end position="344"/>
    </location>
</feature>
<accession>A0A6A6R0L3</accession>
<evidence type="ECO:0000313" key="2">
    <source>
        <dbReference type="EMBL" id="KAF2497902.1"/>
    </source>
</evidence>
<sequence>MAADESVDILNVINLHASALLELSKTHGGTAYQSWLRSLEQENRTEFKKEWTQLVRGPYGGKGRRRRKEVESLRGKRCKALEMPSRQANDSKTSAWEKREDLFVLCTNITVEDLVSLNHLEEPASFFKATEHLLSQYDFAEAYRRSLKRESRRVRDRILERFECLVFYLNIVLGGFHSGTGWLRGGYTRLLEVQKPPDDPVKARKRNERMAEHGLSYYCWGIFLGDLRNLVRLRADQDVPESLYGDRHHRPRIPYYANQLFEAGLCGDTSRIQTCVDNVIQSWPVIPKTVTLQVVASLMQGKHWDLLSPEAKRKTEERIDITMEAFFPNATSSSSDDSTSLLSTQTRGPSPTGSLTERSPIDLLPQSTEESTSAAAINIENDLQLKPNGMESEMAWYPVPDLMYGTMFTSYMEPIYGSALPSDGWHDSHSML</sequence>
<feature type="compositionally biased region" description="Polar residues" evidence="1">
    <location>
        <begin position="345"/>
        <end position="357"/>
    </location>
</feature>
<reference evidence="2" key="1">
    <citation type="journal article" date="2020" name="Stud. Mycol.">
        <title>101 Dothideomycetes genomes: a test case for predicting lifestyles and emergence of pathogens.</title>
        <authorList>
            <person name="Haridas S."/>
            <person name="Albert R."/>
            <person name="Binder M."/>
            <person name="Bloem J."/>
            <person name="Labutti K."/>
            <person name="Salamov A."/>
            <person name="Andreopoulos B."/>
            <person name="Baker S."/>
            <person name="Barry K."/>
            <person name="Bills G."/>
            <person name="Bluhm B."/>
            <person name="Cannon C."/>
            <person name="Castanera R."/>
            <person name="Culley D."/>
            <person name="Daum C."/>
            <person name="Ezra D."/>
            <person name="Gonzalez J."/>
            <person name="Henrissat B."/>
            <person name="Kuo A."/>
            <person name="Liang C."/>
            <person name="Lipzen A."/>
            <person name="Lutzoni F."/>
            <person name="Magnuson J."/>
            <person name="Mondo S."/>
            <person name="Nolan M."/>
            <person name="Ohm R."/>
            <person name="Pangilinan J."/>
            <person name="Park H.-J."/>
            <person name="Ramirez L."/>
            <person name="Alfaro M."/>
            <person name="Sun H."/>
            <person name="Tritt A."/>
            <person name="Yoshinaga Y."/>
            <person name="Zwiers L.-H."/>
            <person name="Turgeon B."/>
            <person name="Goodwin S."/>
            <person name="Spatafora J."/>
            <person name="Crous P."/>
            <person name="Grigoriev I."/>
        </authorList>
    </citation>
    <scope>NUCLEOTIDE SEQUENCE</scope>
    <source>
        <strain evidence="2">CBS 269.34</strain>
    </source>
</reference>
<evidence type="ECO:0000256" key="1">
    <source>
        <dbReference type="SAM" id="MobiDB-lite"/>
    </source>
</evidence>